<dbReference type="Proteomes" id="UP000184315">
    <property type="component" value="Unassembled WGS sequence"/>
</dbReference>
<evidence type="ECO:0000313" key="2">
    <source>
        <dbReference type="Proteomes" id="UP000184315"/>
    </source>
</evidence>
<proteinExistence type="predicted"/>
<name>A0A1J1LKA9_9CYAN</name>
<keyword evidence="2" id="KW-1185">Reference proteome</keyword>
<gene>
    <name evidence="1" type="ORF">PL9214490161</name>
</gene>
<sequence>MIVVVKSSQTFVSATGSLKPIPLSTKFGEIELEQLCRIAQQNQWKTEDLEHRIAQARLMVDANWATPKDYALLELDKRGKLHLVDGVEYWMVELDQNRAAGVYLNPDAYTLDVMIVNVEWFAPIHRETVTTLQRLIELTESPYP</sequence>
<organism evidence="1 2">
    <name type="scientific">Planktothrix tepida PCC 9214</name>
    <dbReference type="NCBI Taxonomy" id="671072"/>
    <lineage>
        <taxon>Bacteria</taxon>
        <taxon>Bacillati</taxon>
        <taxon>Cyanobacteriota</taxon>
        <taxon>Cyanophyceae</taxon>
        <taxon>Oscillatoriophycideae</taxon>
        <taxon>Oscillatoriales</taxon>
        <taxon>Microcoleaceae</taxon>
        <taxon>Planktothrix</taxon>
    </lineage>
</organism>
<dbReference type="EMBL" id="CZDF01000154">
    <property type="protein sequence ID" value="CUR32614.1"/>
    <property type="molecule type" value="Genomic_DNA"/>
</dbReference>
<dbReference type="AlphaFoldDB" id="A0A1J1LKA9"/>
<accession>A0A1J1LKA9</accession>
<evidence type="ECO:0000313" key="1">
    <source>
        <dbReference type="EMBL" id="CUR32614.1"/>
    </source>
</evidence>
<reference evidence="2" key="1">
    <citation type="submission" date="2015-10" db="EMBL/GenBank/DDBJ databases">
        <authorList>
            <person name="Regsiter A."/>
            <person name="william w."/>
        </authorList>
    </citation>
    <scope>NUCLEOTIDE SEQUENCE [LARGE SCALE GENOMIC DNA]</scope>
</reference>
<protein>
    <submittedName>
        <fullName evidence="1">Uncharacterized protein</fullName>
    </submittedName>
</protein>
<dbReference type="OrthoDB" id="455845at2"/>